<protein>
    <submittedName>
        <fullName evidence="1">Uncharacterized protein</fullName>
    </submittedName>
</protein>
<evidence type="ECO:0000313" key="1">
    <source>
        <dbReference type="EMBL" id="OHB02059.1"/>
    </source>
</evidence>
<reference evidence="1 2" key="1">
    <citation type="journal article" date="2016" name="Nat. Commun.">
        <title>Thousands of microbial genomes shed light on interconnected biogeochemical processes in an aquifer system.</title>
        <authorList>
            <person name="Anantharaman K."/>
            <person name="Brown C.T."/>
            <person name="Hug L.A."/>
            <person name="Sharon I."/>
            <person name="Castelle C.J."/>
            <person name="Probst A.J."/>
            <person name="Thomas B.C."/>
            <person name="Singh A."/>
            <person name="Wilkins M.J."/>
            <person name="Karaoz U."/>
            <person name="Brodie E.L."/>
            <person name="Williams K.H."/>
            <person name="Hubbard S.S."/>
            <person name="Banfield J.F."/>
        </authorList>
    </citation>
    <scope>NUCLEOTIDE SEQUENCE [LARGE SCALE GENOMIC DNA]</scope>
</reference>
<dbReference type="Proteomes" id="UP000177707">
    <property type="component" value="Unassembled WGS sequence"/>
</dbReference>
<proteinExistence type="predicted"/>
<gene>
    <name evidence="1" type="ORF">A3A96_03570</name>
</gene>
<name>A0A1G2TY42_9BACT</name>
<comment type="caution">
    <text evidence="1">The sequence shown here is derived from an EMBL/GenBank/DDBJ whole genome shotgun (WGS) entry which is preliminary data.</text>
</comment>
<evidence type="ECO:0000313" key="2">
    <source>
        <dbReference type="Proteomes" id="UP000177707"/>
    </source>
</evidence>
<dbReference type="EMBL" id="MHWB01000008">
    <property type="protein sequence ID" value="OHB02059.1"/>
    <property type="molecule type" value="Genomic_DNA"/>
</dbReference>
<dbReference type="AlphaFoldDB" id="A0A1G2TY42"/>
<sequence>MKTMSPNDLGKKFIVEECQKLKIGDCLKNFKLSFKETVLKSELDVFKQSVELTTTKTGFNGIRFWFKCPLCLKGIGVLFVHPLDGRIGCRECLNLEYRKRRYKGMAECDLL</sequence>
<dbReference type="STRING" id="1802758.A3A96_03570"/>
<accession>A0A1G2TY42</accession>
<organism evidence="1 2">
    <name type="scientific">Candidatus Zambryskibacteria bacterium RIFCSPLOWO2_01_FULL_39_39</name>
    <dbReference type="NCBI Taxonomy" id="1802758"/>
    <lineage>
        <taxon>Bacteria</taxon>
        <taxon>Candidatus Zambryskiibacteriota</taxon>
    </lineage>
</organism>